<dbReference type="Proteomes" id="UP000177817">
    <property type="component" value="Unassembled WGS sequence"/>
</dbReference>
<comment type="caution">
    <text evidence="1">The sequence shown here is derived from an EMBL/GenBank/DDBJ whole genome shotgun (WGS) entry which is preliminary data.</text>
</comment>
<accession>A0A1G2BMQ4</accession>
<sequence>MRLLFFLPTIMFARMQSAFENCCDPSPAFACRQTGADRQAASAQAGSSGDALPRQMKKFKDDATLDAIRVFV</sequence>
<proteinExistence type="predicted"/>
<evidence type="ECO:0000313" key="2">
    <source>
        <dbReference type="Proteomes" id="UP000177817"/>
    </source>
</evidence>
<evidence type="ECO:0000313" key="1">
    <source>
        <dbReference type="EMBL" id="OGY89557.1"/>
    </source>
</evidence>
<dbReference type="AlphaFoldDB" id="A0A1G2BMQ4"/>
<reference evidence="1 2" key="1">
    <citation type="journal article" date="2016" name="Nat. Commun.">
        <title>Thousands of microbial genomes shed light on interconnected biogeochemical processes in an aquifer system.</title>
        <authorList>
            <person name="Anantharaman K."/>
            <person name="Brown C.T."/>
            <person name="Hug L.A."/>
            <person name="Sharon I."/>
            <person name="Castelle C.J."/>
            <person name="Probst A.J."/>
            <person name="Thomas B.C."/>
            <person name="Singh A."/>
            <person name="Wilkins M.J."/>
            <person name="Karaoz U."/>
            <person name="Brodie E.L."/>
            <person name="Williams K.H."/>
            <person name="Hubbard S.S."/>
            <person name="Banfield J.F."/>
        </authorList>
    </citation>
    <scope>NUCLEOTIDE SEQUENCE [LARGE SCALE GENOMIC DNA]</scope>
</reference>
<organism evidence="1 2">
    <name type="scientific">Candidatus Komeilibacteria bacterium RIFCSPHIGHO2_01_FULL_52_14</name>
    <dbReference type="NCBI Taxonomy" id="1798549"/>
    <lineage>
        <taxon>Bacteria</taxon>
        <taxon>Candidatus Komeiliibacteriota</taxon>
    </lineage>
</organism>
<gene>
    <name evidence="1" type="ORF">A2677_03815</name>
</gene>
<protein>
    <submittedName>
        <fullName evidence="1">Uncharacterized protein</fullName>
    </submittedName>
</protein>
<name>A0A1G2BMQ4_9BACT</name>
<dbReference type="EMBL" id="MHKK01000030">
    <property type="protein sequence ID" value="OGY89557.1"/>
    <property type="molecule type" value="Genomic_DNA"/>
</dbReference>